<feature type="coiled-coil region" evidence="1">
    <location>
        <begin position="1250"/>
        <end position="1291"/>
    </location>
</feature>
<feature type="coiled-coil region" evidence="1">
    <location>
        <begin position="1081"/>
        <end position="1115"/>
    </location>
</feature>
<feature type="compositionally biased region" description="Basic and acidic residues" evidence="2">
    <location>
        <begin position="956"/>
        <end position="965"/>
    </location>
</feature>
<feature type="compositionally biased region" description="Polar residues" evidence="2">
    <location>
        <begin position="264"/>
        <end position="274"/>
    </location>
</feature>
<feature type="compositionally biased region" description="Polar residues" evidence="2">
    <location>
        <begin position="231"/>
        <end position="244"/>
    </location>
</feature>
<keyword evidence="1" id="KW-0175">Coiled coil</keyword>
<evidence type="ECO:0000256" key="2">
    <source>
        <dbReference type="SAM" id="MobiDB-lite"/>
    </source>
</evidence>
<dbReference type="GO" id="GO:0051015">
    <property type="term" value="F:actin filament binding"/>
    <property type="evidence" value="ECO:0007669"/>
    <property type="project" value="TreeGrafter"/>
</dbReference>
<feature type="compositionally biased region" description="Basic and acidic residues" evidence="2">
    <location>
        <begin position="917"/>
        <end position="932"/>
    </location>
</feature>
<feature type="coiled-coil region" evidence="1">
    <location>
        <begin position="380"/>
        <end position="414"/>
    </location>
</feature>
<feature type="compositionally biased region" description="Polar residues" evidence="2">
    <location>
        <begin position="781"/>
        <end position="793"/>
    </location>
</feature>
<reference evidence="3" key="1">
    <citation type="journal article" date="2020" name="Stud. Mycol.">
        <title>101 Dothideomycetes genomes: a test case for predicting lifestyles and emergence of pathogens.</title>
        <authorList>
            <person name="Haridas S."/>
            <person name="Albert R."/>
            <person name="Binder M."/>
            <person name="Bloem J."/>
            <person name="Labutti K."/>
            <person name="Salamov A."/>
            <person name="Andreopoulos B."/>
            <person name="Baker S."/>
            <person name="Barry K."/>
            <person name="Bills G."/>
            <person name="Bluhm B."/>
            <person name="Cannon C."/>
            <person name="Castanera R."/>
            <person name="Culley D."/>
            <person name="Daum C."/>
            <person name="Ezra D."/>
            <person name="Gonzalez J."/>
            <person name="Henrissat B."/>
            <person name="Kuo A."/>
            <person name="Liang C."/>
            <person name="Lipzen A."/>
            <person name="Lutzoni F."/>
            <person name="Magnuson J."/>
            <person name="Mondo S."/>
            <person name="Nolan M."/>
            <person name="Ohm R."/>
            <person name="Pangilinan J."/>
            <person name="Park H.-J."/>
            <person name="Ramirez L."/>
            <person name="Alfaro M."/>
            <person name="Sun H."/>
            <person name="Tritt A."/>
            <person name="Yoshinaga Y."/>
            <person name="Zwiers L.-H."/>
            <person name="Turgeon B."/>
            <person name="Goodwin S."/>
            <person name="Spatafora J."/>
            <person name="Crous P."/>
            <person name="Grigoriev I."/>
        </authorList>
    </citation>
    <scope>NUCLEOTIDE SEQUENCE</scope>
    <source>
        <strain evidence="3">CBS 133067</strain>
    </source>
</reference>
<feature type="region of interest" description="Disordered" evidence="2">
    <location>
        <begin position="858"/>
        <end position="965"/>
    </location>
</feature>
<proteinExistence type="predicted"/>
<comment type="caution">
    <text evidence="3">The sequence shown here is derived from an EMBL/GenBank/DDBJ whole genome shotgun (WGS) entry which is preliminary data.</text>
</comment>
<protein>
    <submittedName>
        <fullName evidence="3">Uncharacterized protein</fullName>
    </submittedName>
</protein>
<evidence type="ECO:0000313" key="3">
    <source>
        <dbReference type="EMBL" id="KAF2095285.1"/>
    </source>
</evidence>
<keyword evidence="4" id="KW-1185">Reference proteome</keyword>
<evidence type="ECO:0000313" key="4">
    <source>
        <dbReference type="Proteomes" id="UP000799772"/>
    </source>
</evidence>
<feature type="region of interest" description="Disordered" evidence="2">
    <location>
        <begin position="779"/>
        <end position="799"/>
    </location>
</feature>
<evidence type="ECO:0000256" key="1">
    <source>
        <dbReference type="SAM" id="Coils"/>
    </source>
</evidence>
<feature type="region of interest" description="Disordered" evidence="2">
    <location>
        <begin position="309"/>
        <end position="343"/>
    </location>
</feature>
<feature type="compositionally biased region" description="Acidic residues" evidence="2">
    <location>
        <begin position="874"/>
        <end position="893"/>
    </location>
</feature>
<feature type="region of interest" description="Disordered" evidence="2">
    <location>
        <begin position="420"/>
        <end position="454"/>
    </location>
</feature>
<dbReference type="Proteomes" id="UP000799772">
    <property type="component" value="Unassembled WGS sequence"/>
</dbReference>
<accession>A0A9P4I5C9</accession>
<feature type="compositionally biased region" description="Polar residues" evidence="2">
    <location>
        <begin position="420"/>
        <end position="437"/>
    </location>
</feature>
<organism evidence="3 4">
    <name type="scientific">Rhizodiscina lignyota</name>
    <dbReference type="NCBI Taxonomy" id="1504668"/>
    <lineage>
        <taxon>Eukaryota</taxon>
        <taxon>Fungi</taxon>
        <taxon>Dikarya</taxon>
        <taxon>Ascomycota</taxon>
        <taxon>Pezizomycotina</taxon>
        <taxon>Dothideomycetes</taxon>
        <taxon>Pleosporomycetidae</taxon>
        <taxon>Aulographales</taxon>
        <taxon>Rhizodiscinaceae</taxon>
        <taxon>Rhizodiscina</taxon>
    </lineage>
</organism>
<feature type="compositionally biased region" description="Polar residues" evidence="2">
    <location>
        <begin position="560"/>
        <end position="590"/>
    </location>
</feature>
<dbReference type="PANTHER" id="PTHR45615">
    <property type="entry name" value="MYOSIN HEAVY CHAIN, NON-MUSCLE"/>
    <property type="match status" value="1"/>
</dbReference>
<sequence length="1670" mass="188246">MAKKFSRPQIRATARKAKEKIKNLFQLNKKDPRASILATPEENEEYLNQHLSCFGALPVEDEHDLPIQTQHAPTTTTSNIEAAQHDLATQIAKHFGGVVDWSSVNAAHQNNGVDAQQVEVDPTLKEFVEEQNILNILDSYKAIYEPENAANAGSDVSSGEDVKEEVFEFEETSTTRIDADIPIVENANDIDASNVENTGLDNVENTYLDSFENTPSGIVDNTALVPPTTRITPHSTAPASNQAKTVLLGKSKRTRSSKLPRPLQSVSDSAPSSFRSLSEAGISSLVAVFKSVPVVGAVLNSVKKNIASTPEPRTPPVTKHNITRTHKHWKQHTTKDDSSNSKYRGFLEPPQLSFRNEHPTSKSDLYNRIETLKETHANELAKINVQHNEERDRIEALQHRNAELVNKNSLLEYRIRKLASTSPPTVQEQSSPETTANCFVKSDDHGSLPQDPQEQAHISRTNQAREKLGHEILLNHLTASICNSSEPPILYDIANLTPYMRPGEQIGLDRYVEEKEQDLVTPKVEQLEADGIAVFDFGNGPAEQATVNGLDTDMLEVAPSNATESPESKHSWTSSQGQANSLSTRKTTPPTHGIKGPGDPEYDALYLEWLTDKMTDLTGRNWELSYKTQKYEAMIQHRDVQFQELNQYADSLEAECKVLKEDLETRDAGLARVNPDSSAQEKIYRDSLRRLRCQIELLEQSPNVKITKPYLDAVREDIATKVEAQYEQLFSKACANLDAEYDEDVRRLDQYEQSWKHQLEILKTEKNLLESQLRGLGIEPLTNNPELLRSTTPTDPPPAHLEVVAESSDMALQRALKEQEIKPVVQTSEADVIPESAGNGEHGQGENHVNEHATEAIDAMPEEHNGEVGSAGPEDAEPEDAELGGDLSEIDNYDSDHDKAESAESDDDQPGSPSSGEPHRDGSSSEPEHGNNGDDMTPDSPVTEPDSEPDMGPVSEEVHKLKKQHEQTLEDLEVKYWGQIYHLKDEIADLEDEKEIDENRIKELENRLAEAENQKKQAKKEHDDALDKQDCELSGEIYDLKDRVNDLLIEKECDEGTVVKYEARIATLEQNGTFTRLREKLKASNNANKILLDEIKELKLKAENMREQNISLTVANQKYADPHAADRVKTLQLAAFDFNAAAANVAKHMSFPDGNWANVSTVISMEYLQLWQQVSPILFPGANKQQSNTMYGQGSYLHLDARQKLMVQTFVKLSKELFDVTVQHSATMLSSMEIAKKTWEEQHKYAQRDIYEAKMNNEKLKLQIKTFEADSKRQQREINGLRDRHNEMAQALYDAQQYVKFGENKITQLESLNEVASNRITTLDDLSKAQTGMIDSLSADLLKRTADAGWDEEPQKVMQIILTAQTDLTDNIRNLLNDTHSESSVNTIQSLIFDVKEESRWREQALEAEVVIKKKDNLIKALNYEIEQLEDHISECILSVNSAEKKAKNLEFQNVRYKKLYDWVKKFETTTISEDWLANWKSMTFTYQEQIDEATRLTGVVTQLNESIKQWSENQKTQDDWIAKIHSNAQADRIERQQQARIADRLMQELVNKCGYGTEDVNTIAKQVLDEMDEEKLLPLTEAVDFNGQPSMNASYMSMVKRGAQEQGGWDARNDFARKARHYIADAGDEATENETADPLAQMTKDELRELQEDLAFQQQRQLQAMEGAE</sequence>
<dbReference type="EMBL" id="ML978132">
    <property type="protein sequence ID" value="KAF2095285.1"/>
    <property type="molecule type" value="Genomic_DNA"/>
</dbReference>
<dbReference type="GO" id="GO:0016460">
    <property type="term" value="C:myosin II complex"/>
    <property type="evidence" value="ECO:0007669"/>
    <property type="project" value="TreeGrafter"/>
</dbReference>
<feature type="compositionally biased region" description="Basic residues" evidence="2">
    <location>
        <begin position="321"/>
        <end position="332"/>
    </location>
</feature>
<feature type="region of interest" description="Disordered" evidence="2">
    <location>
        <begin position="231"/>
        <end position="274"/>
    </location>
</feature>
<dbReference type="GO" id="GO:0032982">
    <property type="term" value="C:myosin filament"/>
    <property type="evidence" value="ECO:0007669"/>
    <property type="project" value="TreeGrafter"/>
</dbReference>
<gene>
    <name evidence="3" type="ORF">NA57DRAFT_60020</name>
</gene>
<name>A0A9P4I5C9_9PEZI</name>
<feature type="coiled-coil region" evidence="1">
    <location>
        <begin position="1412"/>
        <end position="1460"/>
    </location>
</feature>
<dbReference type="GO" id="GO:0000146">
    <property type="term" value="F:microfilament motor activity"/>
    <property type="evidence" value="ECO:0007669"/>
    <property type="project" value="TreeGrafter"/>
</dbReference>
<dbReference type="GO" id="GO:0005737">
    <property type="term" value="C:cytoplasm"/>
    <property type="evidence" value="ECO:0007669"/>
    <property type="project" value="TreeGrafter"/>
</dbReference>
<dbReference type="PANTHER" id="PTHR45615:SF40">
    <property type="entry name" value="MYOSIN HEAVY CHAIN, NON-MUSCLE"/>
    <property type="match status" value="1"/>
</dbReference>
<feature type="region of interest" description="Disordered" evidence="2">
    <location>
        <begin position="559"/>
        <end position="599"/>
    </location>
</feature>
<feature type="coiled-coil region" evidence="1">
    <location>
        <begin position="734"/>
        <end position="779"/>
    </location>
</feature>